<keyword evidence="2" id="KW-0645">Protease</keyword>
<feature type="compositionally biased region" description="Basic and acidic residues" evidence="5">
    <location>
        <begin position="174"/>
        <end position="186"/>
    </location>
</feature>
<feature type="compositionally biased region" description="Polar residues" evidence="5">
    <location>
        <begin position="209"/>
        <end position="218"/>
    </location>
</feature>
<gene>
    <name evidence="7" type="ORF">CIPAW_05G150600</name>
</gene>
<evidence type="ECO:0000313" key="7">
    <source>
        <dbReference type="EMBL" id="KAG6654517.1"/>
    </source>
</evidence>
<feature type="compositionally biased region" description="Basic and acidic residues" evidence="5">
    <location>
        <begin position="224"/>
        <end position="237"/>
    </location>
</feature>
<name>A0A8T1QJ57_CARIL</name>
<evidence type="ECO:0000259" key="6">
    <source>
        <dbReference type="PROSITE" id="PS50600"/>
    </source>
</evidence>
<evidence type="ECO:0000256" key="5">
    <source>
        <dbReference type="SAM" id="MobiDB-lite"/>
    </source>
</evidence>
<evidence type="ECO:0000256" key="1">
    <source>
        <dbReference type="ARBA" id="ARBA00005234"/>
    </source>
</evidence>
<evidence type="ECO:0000256" key="4">
    <source>
        <dbReference type="ARBA" id="ARBA00022807"/>
    </source>
</evidence>
<keyword evidence="8" id="KW-1185">Reference proteome</keyword>
<dbReference type="GO" id="GO:0006508">
    <property type="term" value="P:proteolysis"/>
    <property type="evidence" value="ECO:0007669"/>
    <property type="project" value="UniProtKB-KW"/>
</dbReference>
<dbReference type="GO" id="GO:0016926">
    <property type="term" value="P:protein desumoylation"/>
    <property type="evidence" value="ECO:0007669"/>
    <property type="project" value="UniProtKB-ARBA"/>
</dbReference>
<dbReference type="OrthoDB" id="442460at2759"/>
<evidence type="ECO:0000313" key="8">
    <source>
        <dbReference type="Proteomes" id="UP000811609"/>
    </source>
</evidence>
<keyword evidence="3" id="KW-0378">Hydrolase</keyword>
<dbReference type="InterPro" id="IPR003653">
    <property type="entry name" value="Peptidase_C48_C"/>
</dbReference>
<evidence type="ECO:0000256" key="3">
    <source>
        <dbReference type="ARBA" id="ARBA00022801"/>
    </source>
</evidence>
<dbReference type="PROSITE" id="PS50600">
    <property type="entry name" value="ULP_PROTEASE"/>
    <property type="match status" value="1"/>
</dbReference>
<dbReference type="Proteomes" id="UP000811609">
    <property type="component" value="Chromosome 5"/>
</dbReference>
<dbReference type="InterPro" id="IPR038765">
    <property type="entry name" value="Papain-like_cys_pep_sf"/>
</dbReference>
<dbReference type="SUPFAM" id="SSF54001">
    <property type="entry name" value="Cysteine proteinases"/>
    <property type="match status" value="1"/>
</dbReference>
<feature type="region of interest" description="Disordered" evidence="5">
    <location>
        <begin position="252"/>
        <end position="274"/>
    </location>
</feature>
<organism evidence="7 8">
    <name type="scientific">Carya illinoinensis</name>
    <name type="common">Pecan</name>
    <dbReference type="NCBI Taxonomy" id="32201"/>
    <lineage>
        <taxon>Eukaryota</taxon>
        <taxon>Viridiplantae</taxon>
        <taxon>Streptophyta</taxon>
        <taxon>Embryophyta</taxon>
        <taxon>Tracheophyta</taxon>
        <taxon>Spermatophyta</taxon>
        <taxon>Magnoliopsida</taxon>
        <taxon>eudicotyledons</taxon>
        <taxon>Gunneridae</taxon>
        <taxon>Pentapetalae</taxon>
        <taxon>rosids</taxon>
        <taxon>fabids</taxon>
        <taxon>Fagales</taxon>
        <taxon>Juglandaceae</taxon>
        <taxon>Carya</taxon>
    </lineage>
</organism>
<reference evidence="7" key="1">
    <citation type="submission" date="2020-12" db="EMBL/GenBank/DDBJ databases">
        <title>WGS assembly of Carya illinoinensis cv. Pawnee.</title>
        <authorList>
            <person name="Platts A."/>
            <person name="Shu S."/>
            <person name="Wright S."/>
            <person name="Barry K."/>
            <person name="Edger P."/>
            <person name="Pires J.C."/>
            <person name="Schmutz J."/>
        </authorList>
    </citation>
    <scope>NUCLEOTIDE SEQUENCE</scope>
    <source>
        <tissue evidence="7">Leaf</tissue>
    </source>
</reference>
<dbReference type="PANTHER" id="PTHR46915">
    <property type="entry name" value="UBIQUITIN-LIKE PROTEASE 4-RELATED"/>
    <property type="match status" value="1"/>
</dbReference>
<comment type="caution">
    <text evidence="7">The sequence shown here is derived from an EMBL/GenBank/DDBJ whole genome shotgun (WGS) entry which is preliminary data.</text>
</comment>
<dbReference type="Gene3D" id="3.30.310.130">
    <property type="entry name" value="Ubiquitin-related"/>
    <property type="match status" value="1"/>
</dbReference>
<evidence type="ECO:0000256" key="2">
    <source>
        <dbReference type="ARBA" id="ARBA00022670"/>
    </source>
</evidence>
<dbReference type="Gene3D" id="1.10.418.20">
    <property type="match status" value="1"/>
</dbReference>
<dbReference type="GO" id="GO:0008234">
    <property type="term" value="F:cysteine-type peptidase activity"/>
    <property type="evidence" value="ECO:0007669"/>
    <property type="project" value="UniProtKB-KW"/>
</dbReference>
<feature type="domain" description="Ubiquitin-like protease family profile" evidence="6">
    <location>
        <begin position="371"/>
        <end position="565"/>
    </location>
</feature>
<feature type="region of interest" description="Disordered" evidence="5">
    <location>
        <begin position="90"/>
        <end position="122"/>
    </location>
</feature>
<feature type="region of interest" description="Disordered" evidence="5">
    <location>
        <begin position="174"/>
        <end position="237"/>
    </location>
</feature>
<sequence>MPYSFDFFHSIAYHYKKQETLQSYSASHSNWKLQLGFPKLTQYISRPNTIDRRHTDRQTLSRSITCMEEGGAKKIPLVLDWEKLLPSHDDDVPPPLLVVKPSGQPPNESPMDSDQSHSQREEGGFDFLSDHELNESIRSKLRTLENMAPKLPDKGEKIRATLKRLEDEMERRKLRRLNKENDKCDKPTQSTSSSSAGVSNGMREETTSPEDYSQSSFASHFRRKMEEDTHSGTTDAFDKELSVLSHCDSQKVMHREEIPQKGRRKCRSSPRQWSVQCPSNISRHVLSNGSKKGRAPPTRSLRLMSSCFAKKKDAFEVLHSNGSRHKKEDTIVLIDEDESHLLQMTEQADKLDECMKDAKITYPSRDDPESVEICCADIDCLAPEGYLTSTIMNFYMRYLQQQASPTNRTICDYHFFNTYFYKKLTEAVSYKGSDKETSFVKFRRWWKGVNIFQKAYVLIPIHENLHWSLVIICIPDKEDQSGPIILHLDSLRLHSSRLIFENIKSFMKEEWTYLFQEEVAPSDLPIADTIWKNLDRRIDEKVIAVPQQKNDFDCGLFVLFFMERFIEEAPERLKKKDLAMFGRQWFKPEEASGLRVKIRKILVQEFRKACEVNHAVESSPLKTSDQKDSD</sequence>
<dbReference type="PANTHER" id="PTHR46915:SF2">
    <property type="entry name" value="UBIQUITIN-LIKE PROTEASE 4"/>
    <property type="match status" value="1"/>
</dbReference>
<keyword evidence="4" id="KW-0788">Thiol protease</keyword>
<accession>A0A8T1QJ57</accession>
<proteinExistence type="inferred from homology"/>
<comment type="similarity">
    <text evidence="1">Belongs to the peptidase C48 family.</text>
</comment>
<protein>
    <recommendedName>
        <fullName evidence="6">Ubiquitin-like protease family profile domain-containing protein</fullName>
    </recommendedName>
</protein>
<dbReference type="EMBL" id="CM031813">
    <property type="protein sequence ID" value="KAG6654517.1"/>
    <property type="molecule type" value="Genomic_DNA"/>
</dbReference>
<dbReference type="Pfam" id="PF02902">
    <property type="entry name" value="Peptidase_C48"/>
    <property type="match status" value="1"/>
</dbReference>
<dbReference type="AlphaFoldDB" id="A0A8T1QJ57"/>